<dbReference type="SUPFAM" id="SSF53474">
    <property type="entry name" value="alpha/beta-Hydrolases"/>
    <property type="match status" value="1"/>
</dbReference>
<dbReference type="Proteomes" id="UP000295830">
    <property type="component" value="Unassembled WGS sequence"/>
</dbReference>
<dbReference type="PANTHER" id="PTHR36837">
    <property type="entry name" value="POLY(3-HYDROXYALKANOATE) POLYMERASE SUBUNIT PHAC"/>
    <property type="match status" value="1"/>
</dbReference>
<gene>
    <name evidence="2" type="ORF">DES49_1569</name>
</gene>
<reference evidence="2 3" key="1">
    <citation type="submission" date="2019-03" db="EMBL/GenBank/DDBJ databases">
        <title>Genomic Encyclopedia of Type Strains, Phase IV (KMG-IV): sequencing the most valuable type-strain genomes for metagenomic binning, comparative biology and taxonomic classification.</title>
        <authorList>
            <person name="Goeker M."/>
        </authorList>
    </citation>
    <scope>NUCLEOTIDE SEQUENCE [LARGE SCALE GENOMIC DNA]</scope>
    <source>
        <strain evidence="2 3">DSM 15505</strain>
    </source>
</reference>
<dbReference type="NCBIfam" id="TIGR01849">
    <property type="entry name" value="PHB_depoly_PhaZ"/>
    <property type="match status" value="1"/>
</dbReference>
<dbReference type="PIRSF" id="PIRSF020818">
    <property type="entry name" value="PHB_depoly_PhaZ"/>
    <property type="match status" value="1"/>
</dbReference>
<evidence type="ECO:0000259" key="1">
    <source>
        <dbReference type="Pfam" id="PF06850"/>
    </source>
</evidence>
<dbReference type="InterPro" id="IPR029058">
    <property type="entry name" value="AB_hydrolase_fold"/>
</dbReference>
<sequence>MLYTLYEFQHSTLAPVHYVADQGLRMMRHPMNPIGGTPVGRSVAASFDMVEHLTRRYGKPRFGLDETWINGRSVPVHETICHRKSFGQLKHFERECDRPGDPRILIVAPLSGHFATLLRGTVEALLPDHDVYITDWRDARDVPLSEGHFDLDDYVDYLIDWLSELGPNTHVLAVCQPAVPVYGAVCLMEAEGHPCTPASMTLMGGPIDTREAPTQVNELATTRPLSWFQKRVITLVTPPHAGMMRRVYPGFLQLAGFMTMNLGDHVLKHRKLFEHLIKGDEDSAEKTRAFYEEYRSVMDITAEFYLQTIDLVFQKHALPKGEWVSRGRHIDPAAIRRTPILAVEGELDDISGVGQTRAALTLAENLPEERKEYYLAEGVGHYGIFNGSHWRNDIAPRLKDFIRSHDDRQGSKGAA</sequence>
<dbReference type="AlphaFoldDB" id="A0A4R7JTV6"/>
<dbReference type="PANTHER" id="PTHR36837:SF4">
    <property type="entry name" value="BLR0908 PROTEIN"/>
    <property type="match status" value="1"/>
</dbReference>
<accession>A0A4R7JTV6</accession>
<dbReference type="InterPro" id="IPR051321">
    <property type="entry name" value="PHA/PHB_synthase"/>
</dbReference>
<name>A0A4R7JTV6_9GAMM</name>
<evidence type="ECO:0000313" key="3">
    <source>
        <dbReference type="Proteomes" id="UP000295830"/>
    </source>
</evidence>
<organism evidence="2 3">
    <name type="scientific">Halospina denitrificans</name>
    <dbReference type="NCBI Taxonomy" id="332522"/>
    <lineage>
        <taxon>Bacteria</taxon>
        <taxon>Pseudomonadati</taxon>
        <taxon>Pseudomonadota</taxon>
        <taxon>Gammaproteobacteria</taxon>
        <taxon>Halospina</taxon>
    </lineage>
</organism>
<keyword evidence="3" id="KW-1185">Reference proteome</keyword>
<proteinExistence type="predicted"/>
<comment type="caution">
    <text evidence="2">The sequence shown here is derived from an EMBL/GenBank/DDBJ whole genome shotgun (WGS) entry which is preliminary data.</text>
</comment>
<dbReference type="Pfam" id="PF06850">
    <property type="entry name" value="PHB_depo_C"/>
    <property type="match status" value="1"/>
</dbReference>
<dbReference type="InterPro" id="IPR009656">
    <property type="entry name" value="PHB_depo_C"/>
</dbReference>
<evidence type="ECO:0000313" key="2">
    <source>
        <dbReference type="EMBL" id="TDT41475.1"/>
    </source>
</evidence>
<dbReference type="EMBL" id="SOAX01000003">
    <property type="protein sequence ID" value="TDT41475.1"/>
    <property type="molecule type" value="Genomic_DNA"/>
</dbReference>
<dbReference type="RefSeq" id="WP_133735842.1">
    <property type="nucleotide sequence ID" value="NZ_SOAX01000003.1"/>
</dbReference>
<feature type="domain" description="PHB de-polymerase C-terminal" evidence="1">
    <location>
        <begin position="204"/>
        <end position="405"/>
    </location>
</feature>
<dbReference type="InterPro" id="IPR010915">
    <property type="entry name" value="PHB_depoly_PhaZ"/>
</dbReference>
<protein>
    <submittedName>
        <fullName evidence="2">Poly(3-hydroxybutyrate) depolymerase</fullName>
    </submittedName>
</protein>
<dbReference type="Gene3D" id="3.40.50.1820">
    <property type="entry name" value="alpha/beta hydrolase"/>
    <property type="match status" value="1"/>
</dbReference>
<dbReference type="OrthoDB" id="9800634at2"/>